<dbReference type="InterPro" id="IPR035906">
    <property type="entry name" value="MetI-like_sf"/>
</dbReference>
<evidence type="ECO:0000256" key="7">
    <source>
        <dbReference type="RuleBase" id="RU363032"/>
    </source>
</evidence>
<name>A0A650CRY1_9CREN</name>
<proteinExistence type="inferred from homology"/>
<keyword evidence="6 7" id="KW-0472">Membrane</keyword>
<sequence length="267" mass="29562">MVVTSRLSKVISFFLSILLVIPIIYLVIYGYGPFYVRSVAFGKELISAIELSYFSSAIAIGVIIFLFTPLAYFLARNRNPIIESIVDIPASIPHPLVGIALVFIDSPTNIIGKFLTSHGINFYYSYLGLILALIIVSAPVYIRSMQSYFEGLPLSYEQYAMSLGYSELSVYFKMIFPMSVGGIISSGLTSMARAISEFGSIAIIAPFVQGWIFNGDCVASVYIYNEYQTYFNASITASATLILFSLILLAAARVSRLLLIKKGYIYY</sequence>
<reference evidence="9 10" key="1">
    <citation type="submission" date="2019-10" db="EMBL/GenBank/DDBJ databases">
        <title>Genome Sequences from Six Type Strain Members of the Archaeal Family Sulfolobaceae: Acidianus ambivalens, Acidianus infernus, Metallosphaera prunae, Stygiolobus azoricus, Sulfolobus metallicus, and Sulfurisphaera ohwakuensis.</title>
        <authorList>
            <person name="Counts J.A."/>
            <person name="Kelly R.M."/>
        </authorList>
    </citation>
    <scope>NUCLEOTIDE SEQUENCE [LARGE SCALE GENOMIC DNA]</scope>
    <source>
        <strain evidence="9 10">FC6</strain>
    </source>
</reference>
<evidence type="ECO:0000256" key="1">
    <source>
        <dbReference type="ARBA" id="ARBA00004141"/>
    </source>
</evidence>
<evidence type="ECO:0000259" key="8">
    <source>
        <dbReference type="PROSITE" id="PS50928"/>
    </source>
</evidence>
<keyword evidence="2 7" id="KW-0813">Transport</keyword>
<comment type="subcellular location">
    <subcellularLocation>
        <location evidence="7">Cell membrane</location>
        <topology evidence="7">Multi-pass membrane protein</topology>
    </subcellularLocation>
    <subcellularLocation>
        <location evidence="1">Membrane</location>
        <topology evidence="1">Multi-pass membrane protein</topology>
    </subcellularLocation>
</comment>
<feature type="domain" description="ABC transmembrane type-1" evidence="8">
    <location>
        <begin position="49"/>
        <end position="252"/>
    </location>
</feature>
<keyword evidence="4 7" id="KW-1133">Transmembrane helix</keyword>
<dbReference type="EMBL" id="CP045483">
    <property type="protein sequence ID" value="QGR20247.1"/>
    <property type="molecule type" value="Genomic_DNA"/>
</dbReference>
<evidence type="ECO:0000313" key="10">
    <source>
        <dbReference type="Proteomes" id="UP000423396"/>
    </source>
</evidence>
<feature type="transmembrane region" description="Helical" evidence="7">
    <location>
        <begin position="123"/>
        <end position="142"/>
    </location>
</feature>
<evidence type="ECO:0000256" key="4">
    <source>
        <dbReference type="ARBA" id="ARBA00022989"/>
    </source>
</evidence>
<gene>
    <name evidence="9" type="ORF">D1868_09780</name>
</gene>
<dbReference type="PANTHER" id="PTHR30406:SF8">
    <property type="entry name" value="SULFATE TRANSPORT SYSTEM PERMEASE PROTEIN CYST"/>
    <property type="match status" value="1"/>
</dbReference>
<dbReference type="Proteomes" id="UP000423396">
    <property type="component" value="Chromosome"/>
</dbReference>
<dbReference type="GO" id="GO:0005886">
    <property type="term" value="C:plasma membrane"/>
    <property type="evidence" value="ECO:0007669"/>
    <property type="project" value="UniProtKB-SubCell"/>
</dbReference>
<accession>A0A650CRY1</accession>
<dbReference type="Pfam" id="PF00528">
    <property type="entry name" value="BPD_transp_1"/>
    <property type="match status" value="1"/>
</dbReference>
<feature type="transmembrane region" description="Helical" evidence="7">
    <location>
        <begin position="201"/>
        <end position="224"/>
    </location>
</feature>
<evidence type="ECO:0000256" key="2">
    <source>
        <dbReference type="ARBA" id="ARBA00022448"/>
    </source>
</evidence>
<dbReference type="GeneID" id="42799360"/>
<keyword evidence="3 7" id="KW-0812">Transmembrane</keyword>
<dbReference type="Gene3D" id="1.10.3720.10">
    <property type="entry name" value="MetI-like"/>
    <property type="match status" value="1"/>
</dbReference>
<dbReference type="RefSeq" id="WP_156007696.1">
    <property type="nucleotide sequence ID" value="NZ_CP045483.1"/>
</dbReference>
<keyword evidence="10" id="KW-1185">Reference proteome</keyword>
<feature type="transmembrane region" description="Helical" evidence="7">
    <location>
        <begin position="230"/>
        <end position="252"/>
    </location>
</feature>
<dbReference type="PROSITE" id="PS50928">
    <property type="entry name" value="ABC_TM1"/>
    <property type="match status" value="1"/>
</dbReference>
<evidence type="ECO:0000256" key="5">
    <source>
        <dbReference type="ARBA" id="ARBA00023032"/>
    </source>
</evidence>
<dbReference type="AlphaFoldDB" id="A0A650CRY1"/>
<organism evidence="9 10">
    <name type="scientific">Stygiolobus azoricus</name>
    <dbReference type="NCBI Taxonomy" id="41675"/>
    <lineage>
        <taxon>Archaea</taxon>
        <taxon>Thermoproteota</taxon>
        <taxon>Thermoprotei</taxon>
        <taxon>Sulfolobales</taxon>
        <taxon>Sulfolobaceae</taxon>
        <taxon>Stygiolobus</taxon>
    </lineage>
</organism>
<dbReference type="SUPFAM" id="SSF161098">
    <property type="entry name" value="MetI-like"/>
    <property type="match status" value="1"/>
</dbReference>
<feature type="transmembrane region" description="Helical" evidence="7">
    <location>
        <begin position="12"/>
        <end position="31"/>
    </location>
</feature>
<protein>
    <submittedName>
        <fullName evidence="9">ABC transporter permease subunit</fullName>
    </submittedName>
</protein>
<evidence type="ECO:0000256" key="6">
    <source>
        <dbReference type="ARBA" id="ARBA00023136"/>
    </source>
</evidence>
<dbReference type="GO" id="GO:0015419">
    <property type="term" value="F:ABC-type sulfate transporter activity"/>
    <property type="evidence" value="ECO:0007669"/>
    <property type="project" value="InterPro"/>
</dbReference>
<evidence type="ECO:0000313" key="9">
    <source>
        <dbReference type="EMBL" id="QGR20247.1"/>
    </source>
</evidence>
<comment type="similarity">
    <text evidence="7">Belongs to the binding-protein-dependent transport system permease family.</text>
</comment>
<dbReference type="KEGG" id="sazo:D1868_09780"/>
<feature type="transmembrane region" description="Helical" evidence="7">
    <location>
        <begin position="170"/>
        <end position="189"/>
    </location>
</feature>
<dbReference type="CDD" id="cd06261">
    <property type="entry name" value="TM_PBP2"/>
    <property type="match status" value="1"/>
</dbReference>
<dbReference type="OrthoDB" id="11163at2157"/>
<dbReference type="InterPro" id="IPR005667">
    <property type="entry name" value="Sulph_transpt2"/>
</dbReference>
<dbReference type="InterPro" id="IPR000515">
    <property type="entry name" value="MetI-like"/>
</dbReference>
<feature type="transmembrane region" description="Helical" evidence="7">
    <location>
        <begin position="51"/>
        <end position="75"/>
    </location>
</feature>
<keyword evidence="5" id="KW-0764">Sulfate transport</keyword>
<evidence type="ECO:0000256" key="3">
    <source>
        <dbReference type="ARBA" id="ARBA00022692"/>
    </source>
</evidence>
<dbReference type="PANTHER" id="PTHR30406">
    <property type="entry name" value="SULFATE TRANSPORT SYSTEM PERMEASE PROTEIN"/>
    <property type="match status" value="1"/>
</dbReference>